<feature type="transmembrane region" description="Helical" evidence="1">
    <location>
        <begin position="93"/>
        <end position="117"/>
    </location>
</feature>
<feature type="transmembrane region" description="Helical" evidence="1">
    <location>
        <begin position="206"/>
        <end position="227"/>
    </location>
</feature>
<accession>A0A9D1ESF1</accession>
<comment type="caution">
    <text evidence="2">The sequence shown here is derived from an EMBL/GenBank/DDBJ whole genome shotgun (WGS) entry which is preliminary data.</text>
</comment>
<evidence type="ECO:0000313" key="3">
    <source>
        <dbReference type="Proteomes" id="UP000823935"/>
    </source>
</evidence>
<keyword evidence="1" id="KW-0472">Membrane</keyword>
<reference evidence="2" key="1">
    <citation type="submission" date="2020-10" db="EMBL/GenBank/DDBJ databases">
        <authorList>
            <person name="Gilroy R."/>
        </authorList>
    </citation>
    <scope>NUCLEOTIDE SEQUENCE</scope>
    <source>
        <strain evidence="2">CHK190-19873</strain>
    </source>
</reference>
<dbReference type="Pfam" id="PF12730">
    <property type="entry name" value="ABC2_membrane_4"/>
    <property type="match status" value="1"/>
</dbReference>
<feature type="transmembrane region" description="Helical" evidence="1">
    <location>
        <begin position="162"/>
        <end position="179"/>
    </location>
</feature>
<dbReference type="AlphaFoldDB" id="A0A9D1ESF1"/>
<dbReference type="EMBL" id="DVIQ01000035">
    <property type="protein sequence ID" value="HIS31344.1"/>
    <property type="molecule type" value="Genomic_DNA"/>
</dbReference>
<gene>
    <name evidence="2" type="ORF">IAB44_07330</name>
</gene>
<proteinExistence type="predicted"/>
<feature type="transmembrane region" description="Helical" evidence="1">
    <location>
        <begin position="51"/>
        <end position="72"/>
    </location>
</feature>
<keyword evidence="1" id="KW-1133">Transmembrane helix</keyword>
<evidence type="ECO:0000313" key="2">
    <source>
        <dbReference type="EMBL" id="HIS31344.1"/>
    </source>
</evidence>
<evidence type="ECO:0000256" key="1">
    <source>
        <dbReference type="SAM" id="Phobius"/>
    </source>
</evidence>
<protein>
    <submittedName>
        <fullName evidence="2">ABC transporter permease</fullName>
    </submittedName>
</protein>
<feature type="transmembrane region" description="Helical" evidence="1">
    <location>
        <begin position="137"/>
        <end position="155"/>
    </location>
</feature>
<sequence length="235" mass="25557">MKKLKRTGIFPAFLIGALLAGAFPIVNMLARAETFTSLPGEPLTILAEANWQMMSMINLLVLLCGACMMYHTEFADNGFQKMEMLPLSSAGLFFGKLVILLLLLALMLLTETASLAFCAGRWFPGSVFSLREYALSAGFWFIAALPTVILTLLIASAFPNMWISLGIGVILLFTVSVFPQDNPVLILFPFSTPYQILALARENGTAASLLTACAAEVLALSGAELLYQKIRRCFA</sequence>
<name>A0A9D1ESF1_9FIRM</name>
<organism evidence="2 3">
    <name type="scientific">Candidatus Limivivens intestinipullorum</name>
    <dbReference type="NCBI Taxonomy" id="2840858"/>
    <lineage>
        <taxon>Bacteria</taxon>
        <taxon>Bacillati</taxon>
        <taxon>Bacillota</taxon>
        <taxon>Clostridia</taxon>
        <taxon>Lachnospirales</taxon>
        <taxon>Lachnospiraceae</taxon>
        <taxon>Lachnospiraceae incertae sedis</taxon>
        <taxon>Candidatus Limivivens</taxon>
    </lineage>
</organism>
<dbReference type="Proteomes" id="UP000823935">
    <property type="component" value="Unassembled WGS sequence"/>
</dbReference>
<keyword evidence="1" id="KW-0812">Transmembrane</keyword>
<reference evidence="2" key="2">
    <citation type="journal article" date="2021" name="PeerJ">
        <title>Extensive microbial diversity within the chicken gut microbiome revealed by metagenomics and culture.</title>
        <authorList>
            <person name="Gilroy R."/>
            <person name="Ravi A."/>
            <person name="Getino M."/>
            <person name="Pursley I."/>
            <person name="Horton D.L."/>
            <person name="Alikhan N.F."/>
            <person name="Baker D."/>
            <person name="Gharbi K."/>
            <person name="Hall N."/>
            <person name="Watson M."/>
            <person name="Adriaenssens E.M."/>
            <person name="Foster-Nyarko E."/>
            <person name="Jarju S."/>
            <person name="Secka A."/>
            <person name="Antonio M."/>
            <person name="Oren A."/>
            <person name="Chaudhuri R.R."/>
            <person name="La Ragione R."/>
            <person name="Hildebrand F."/>
            <person name="Pallen M.J."/>
        </authorList>
    </citation>
    <scope>NUCLEOTIDE SEQUENCE</scope>
    <source>
        <strain evidence="2">CHK190-19873</strain>
    </source>
</reference>